<dbReference type="Proteomes" id="UP001054945">
    <property type="component" value="Unassembled WGS sequence"/>
</dbReference>
<comment type="caution">
    <text evidence="1">The sequence shown here is derived from an EMBL/GenBank/DDBJ whole genome shotgun (WGS) entry which is preliminary data.</text>
</comment>
<reference evidence="1 2" key="1">
    <citation type="submission" date="2021-06" db="EMBL/GenBank/DDBJ databases">
        <title>Caerostris extrusa draft genome.</title>
        <authorList>
            <person name="Kono N."/>
            <person name="Arakawa K."/>
        </authorList>
    </citation>
    <scope>NUCLEOTIDE SEQUENCE [LARGE SCALE GENOMIC DNA]</scope>
</reference>
<accession>A0AAV4X506</accession>
<name>A0AAV4X506_CAEEX</name>
<evidence type="ECO:0000313" key="2">
    <source>
        <dbReference type="Proteomes" id="UP001054945"/>
    </source>
</evidence>
<sequence length="119" mass="12523">MLRGERVSIPQRHNERVCIRGTYRKERIWPLDDEPGDASDDVPLLEEEEGGGALAHGHGVPLLLGHPRDVPHPSLIVVEGGRRTGAAAGLGVTAAGLLLPASSSPALLNAVNLQTTTSN</sequence>
<keyword evidence="2" id="KW-1185">Reference proteome</keyword>
<protein>
    <submittedName>
        <fullName evidence="1">Uncharacterized protein</fullName>
    </submittedName>
</protein>
<evidence type="ECO:0000313" key="1">
    <source>
        <dbReference type="EMBL" id="GIY88874.1"/>
    </source>
</evidence>
<dbReference type="EMBL" id="BPLR01017115">
    <property type="protein sequence ID" value="GIY88874.1"/>
    <property type="molecule type" value="Genomic_DNA"/>
</dbReference>
<dbReference type="AlphaFoldDB" id="A0AAV4X506"/>
<proteinExistence type="predicted"/>
<gene>
    <name evidence="1" type="ORF">CEXT_326071</name>
</gene>
<organism evidence="1 2">
    <name type="scientific">Caerostris extrusa</name>
    <name type="common">Bark spider</name>
    <name type="synonym">Caerostris bankana</name>
    <dbReference type="NCBI Taxonomy" id="172846"/>
    <lineage>
        <taxon>Eukaryota</taxon>
        <taxon>Metazoa</taxon>
        <taxon>Ecdysozoa</taxon>
        <taxon>Arthropoda</taxon>
        <taxon>Chelicerata</taxon>
        <taxon>Arachnida</taxon>
        <taxon>Araneae</taxon>
        <taxon>Araneomorphae</taxon>
        <taxon>Entelegynae</taxon>
        <taxon>Araneoidea</taxon>
        <taxon>Araneidae</taxon>
        <taxon>Caerostris</taxon>
    </lineage>
</organism>